<gene>
    <name evidence="1" type="ORF">JF922_24230</name>
</gene>
<dbReference type="SUPFAM" id="SSF51726">
    <property type="entry name" value="UROD/MetE-like"/>
    <property type="match status" value="1"/>
</dbReference>
<dbReference type="InterPro" id="IPR038071">
    <property type="entry name" value="UROD/MetE-like_sf"/>
</dbReference>
<comment type="caution">
    <text evidence="1">The sequence shown here is derived from an EMBL/GenBank/DDBJ whole genome shotgun (WGS) entry which is preliminary data.</text>
</comment>
<evidence type="ECO:0000313" key="1">
    <source>
        <dbReference type="EMBL" id="MBJ7601167.1"/>
    </source>
</evidence>
<keyword evidence="2" id="KW-1185">Reference proteome</keyword>
<evidence type="ECO:0008006" key="3">
    <source>
        <dbReference type="Google" id="ProtNLM"/>
    </source>
</evidence>
<protein>
    <recommendedName>
        <fullName evidence="3">Cobalamin-independent methionine synthase MetE C-terminal/archaeal domain-containing protein</fullName>
    </recommendedName>
</protein>
<dbReference type="RefSeq" id="WP_338205290.1">
    <property type="nucleotide sequence ID" value="NZ_JAEKNR010000236.1"/>
</dbReference>
<organism evidence="1 2">
    <name type="scientific">Candidatus Nephthysia bennettiae</name>
    <dbReference type="NCBI Taxonomy" id="3127016"/>
    <lineage>
        <taxon>Bacteria</taxon>
        <taxon>Bacillati</taxon>
        <taxon>Candidatus Dormiibacterota</taxon>
        <taxon>Candidatus Dormibacteria</taxon>
        <taxon>Candidatus Dormibacterales</taxon>
        <taxon>Candidatus Dormibacteraceae</taxon>
        <taxon>Candidatus Nephthysia</taxon>
    </lineage>
</organism>
<dbReference type="Proteomes" id="UP000612893">
    <property type="component" value="Unassembled WGS sequence"/>
</dbReference>
<reference evidence="1" key="1">
    <citation type="submission" date="2020-10" db="EMBL/GenBank/DDBJ databases">
        <title>Ca. Dormibacterota MAGs.</title>
        <authorList>
            <person name="Montgomery K."/>
        </authorList>
    </citation>
    <scope>NUCLEOTIDE SEQUENCE [LARGE SCALE GENOMIC DNA]</scope>
    <source>
        <strain evidence="1">SC8812_S17_10</strain>
    </source>
</reference>
<name>A0A934K664_9BACT</name>
<evidence type="ECO:0000313" key="2">
    <source>
        <dbReference type="Proteomes" id="UP000612893"/>
    </source>
</evidence>
<dbReference type="EMBL" id="JAEKNR010000236">
    <property type="protein sequence ID" value="MBJ7601167.1"/>
    <property type="molecule type" value="Genomic_DNA"/>
</dbReference>
<accession>A0A934K664</accession>
<dbReference type="AlphaFoldDB" id="A0A934K664"/>
<sequence length="353" mass="38292">MAETTQFGTAKGAHLVGGLKAPDAEAAMRTAGGILGRHLYAVTDGETGDRSQWIWWQINKLTALDGIELVGTKSQPASNQDYAEFPALAIDPSVESLPARSLGYADAAEASYQIFRRLREEGALPSDVKFQVSIPTPFATVVAWVRSDDQERFFPIYARAIELEVEEIASAIDPRDLVIQYDVAVEIGALTGAMPGAGRLNEKSFIIEALKAACAHPANGVERGIHLCYGDYKHRHFTVPEDLSLCVEVANEVGDAAQFVHMPADRESGRKPAYFEPLRRLAPGRRLALGVVDYEGDEERTGELVEAATTGSGGLEFAIATECGMARIDERGPDSPSLERLLELHARFAAPVR</sequence>
<dbReference type="Gene3D" id="3.20.20.210">
    <property type="match status" value="1"/>
</dbReference>
<proteinExistence type="predicted"/>